<evidence type="ECO:0000313" key="2">
    <source>
        <dbReference type="EMBL" id="SCX75027.1"/>
    </source>
</evidence>
<accession>A0A1G5AAX4</accession>
<feature type="region of interest" description="Disordered" evidence="1">
    <location>
        <begin position="50"/>
        <end position="72"/>
    </location>
</feature>
<organism evidence="2 3">
    <name type="scientific">Butyrivibrio hungatei</name>
    <dbReference type="NCBI Taxonomy" id="185008"/>
    <lineage>
        <taxon>Bacteria</taxon>
        <taxon>Bacillati</taxon>
        <taxon>Bacillota</taxon>
        <taxon>Clostridia</taxon>
        <taxon>Lachnospirales</taxon>
        <taxon>Lachnospiraceae</taxon>
        <taxon>Butyrivibrio</taxon>
    </lineage>
</organism>
<reference evidence="3" key="1">
    <citation type="submission" date="2016-10" db="EMBL/GenBank/DDBJ databases">
        <authorList>
            <person name="Varghese N."/>
            <person name="Submissions S."/>
        </authorList>
    </citation>
    <scope>NUCLEOTIDE SEQUENCE [LARGE SCALE GENOMIC DNA]</scope>
    <source>
        <strain evidence="3">XBD2006</strain>
    </source>
</reference>
<evidence type="ECO:0000256" key="1">
    <source>
        <dbReference type="SAM" id="MobiDB-lite"/>
    </source>
</evidence>
<keyword evidence="3" id="KW-1185">Reference proteome</keyword>
<dbReference type="AlphaFoldDB" id="A0A1G5AAX4"/>
<dbReference type="RefSeq" id="WP_074460935.1">
    <property type="nucleotide sequence ID" value="NZ_FMUR01000003.1"/>
</dbReference>
<feature type="compositionally biased region" description="Polar residues" evidence="1">
    <location>
        <begin position="62"/>
        <end position="72"/>
    </location>
</feature>
<proteinExistence type="predicted"/>
<dbReference type="EMBL" id="FMUR01000003">
    <property type="protein sequence ID" value="SCX75027.1"/>
    <property type="molecule type" value="Genomic_DNA"/>
</dbReference>
<gene>
    <name evidence="2" type="ORF">SAMN02910451_00050</name>
</gene>
<protein>
    <submittedName>
        <fullName evidence="2">Uncharacterized protein</fullName>
    </submittedName>
</protein>
<name>A0A1G5AAX4_9FIRM</name>
<dbReference type="OrthoDB" id="9919737at2"/>
<dbReference type="Proteomes" id="UP000183047">
    <property type="component" value="Unassembled WGS sequence"/>
</dbReference>
<sequence>MDAQNFLTMSMDELANEISETKKKLSALEQLMKIRQQLGERTTRQIEAKKKAEKRAALKNKTTSSTLSASETIAESQYGQDFFSEREEF</sequence>
<evidence type="ECO:0000313" key="3">
    <source>
        <dbReference type="Proteomes" id="UP000183047"/>
    </source>
</evidence>